<evidence type="ECO:0000256" key="1">
    <source>
        <dbReference type="SAM" id="Coils"/>
    </source>
</evidence>
<gene>
    <name evidence="4" type="ORF">FRACYDRAFT_261154</name>
</gene>
<dbReference type="AlphaFoldDB" id="A0A1E7FDX1"/>
<feature type="chain" id="PRO_5009193010" evidence="3">
    <location>
        <begin position="20"/>
        <end position="409"/>
    </location>
</feature>
<feature type="coiled-coil region" evidence="1">
    <location>
        <begin position="107"/>
        <end position="134"/>
    </location>
</feature>
<name>A0A1E7FDX1_9STRA</name>
<keyword evidence="5" id="KW-1185">Reference proteome</keyword>
<dbReference type="OrthoDB" id="45095at2759"/>
<protein>
    <submittedName>
        <fullName evidence="4">Uncharacterized protein</fullName>
    </submittedName>
</protein>
<dbReference type="EMBL" id="KV784358">
    <property type="protein sequence ID" value="OEU16245.1"/>
    <property type="molecule type" value="Genomic_DNA"/>
</dbReference>
<reference evidence="4 5" key="1">
    <citation type="submission" date="2016-09" db="EMBL/GenBank/DDBJ databases">
        <title>Extensive genetic diversity and differential bi-allelic expression allows diatom success in the polar Southern Ocean.</title>
        <authorList>
            <consortium name="DOE Joint Genome Institute"/>
            <person name="Mock T."/>
            <person name="Otillar R.P."/>
            <person name="Strauss J."/>
            <person name="Dupont C."/>
            <person name="Frickenhaus S."/>
            <person name="Maumus F."/>
            <person name="Mcmullan M."/>
            <person name="Sanges R."/>
            <person name="Schmutz J."/>
            <person name="Toseland A."/>
            <person name="Valas R."/>
            <person name="Veluchamy A."/>
            <person name="Ward B.J."/>
            <person name="Allen A."/>
            <person name="Barry K."/>
            <person name="Falciatore A."/>
            <person name="Ferrante M."/>
            <person name="Fortunato A.E."/>
            <person name="Gloeckner G."/>
            <person name="Gruber A."/>
            <person name="Hipkin R."/>
            <person name="Janech M."/>
            <person name="Kroth P."/>
            <person name="Leese F."/>
            <person name="Lindquist E."/>
            <person name="Lyon B.R."/>
            <person name="Martin J."/>
            <person name="Mayer C."/>
            <person name="Parker M."/>
            <person name="Quesneville H."/>
            <person name="Raymond J."/>
            <person name="Uhlig C."/>
            <person name="Valentin K.U."/>
            <person name="Worden A.Z."/>
            <person name="Armbrust E.V."/>
            <person name="Bowler C."/>
            <person name="Green B."/>
            <person name="Moulton V."/>
            <person name="Van Oosterhout C."/>
            <person name="Grigoriev I."/>
        </authorList>
    </citation>
    <scope>NUCLEOTIDE SEQUENCE [LARGE SCALE GENOMIC DNA]</scope>
    <source>
        <strain evidence="4 5">CCMP1102</strain>
    </source>
</reference>
<proteinExistence type="predicted"/>
<organism evidence="4 5">
    <name type="scientific">Fragilariopsis cylindrus CCMP1102</name>
    <dbReference type="NCBI Taxonomy" id="635003"/>
    <lineage>
        <taxon>Eukaryota</taxon>
        <taxon>Sar</taxon>
        <taxon>Stramenopiles</taxon>
        <taxon>Ochrophyta</taxon>
        <taxon>Bacillariophyta</taxon>
        <taxon>Bacillariophyceae</taxon>
        <taxon>Bacillariophycidae</taxon>
        <taxon>Bacillariales</taxon>
        <taxon>Bacillariaceae</taxon>
        <taxon>Fragilariopsis</taxon>
    </lineage>
</organism>
<keyword evidence="2" id="KW-0812">Transmembrane</keyword>
<feature type="signal peptide" evidence="3">
    <location>
        <begin position="1"/>
        <end position="19"/>
    </location>
</feature>
<dbReference type="InParanoid" id="A0A1E7FDX1"/>
<keyword evidence="1" id="KW-0175">Coiled coil</keyword>
<evidence type="ECO:0000256" key="2">
    <source>
        <dbReference type="SAM" id="Phobius"/>
    </source>
</evidence>
<evidence type="ECO:0000256" key="3">
    <source>
        <dbReference type="SAM" id="SignalP"/>
    </source>
</evidence>
<evidence type="ECO:0000313" key="4">
    <source>
        <dbReference type="EMBL" id="OEU16245.1"/>
    </source>
</evidence>
<accession>A0A1E7FDX1</accession>
<dbReference type="KEGG" id="fcy:FRACYDRAFT_261154"/>
<dbReference type="Proteomes" id="UP000095751">
    <property type="component" value="Unassembled WGS sequence"/>
</dbReference>
<feature type="transmembrane region" description="Helical" evidence="2">
    <location>
        <begin position="369"/>
        <end position="388"/>
    </location>
</feature>
<sequence length="409" mass="45246">MKFFSISLLLLCMASPVIGALFDGSIPAESKLAQKLLGKSRQLENNSNYNSYYSWIGTSALKFDGCASIPMFERDEGLSSNLVAKFKLCPNNSCGSCRNAGEYIVEMREFVETYQEALQEANEYECENANYMCENSCQNGGYQYNNNYNYGDNADANGGQNYNGNYNNNNNNGENNGENNEEYCVYQCLMAEGKDYCIENEGGNDMDLNEFAECQPMNEENGNNNNNNNNYNGNTNYQVYYTGAYCTSKGVFAGVFMDSTCTKQAPSGTYELQNYGYSLPTQPLVSSTCMSCSANNYNNNGDNNNNNNNNNNGGISEVCEDLYEQAVKCEKNVAGATYKDTSGCEMIHNILPKLNKAMNNIRSPSADKVAAWTFGIGFFALAGYLFTLHRKVVKDKLELLVDSTGYSSA</sequence>
<keyword evidence="2" id="KW-1133">Transmembrane helix</keyword>
<evidence type="ECO:0000313" key="5">
    <source>
        <dbReference type="Proteomes" id="UP000095751"/>
    </source>
</evidence>
<keyword evidence="3" id="KW-0732">Signal</keyword>
<keyword evidence="2" id="KW-0472">Membrane</keyword>